<sequence>MKALSPTGTKIIAVRELVPAHARLVSAGFSRDANGSLHFKYAPSGSYVFWDKQFITTNDEGQLWTEVQIKLGTE</sequence>
<dbReference type="OrthoDB" id="8421817at2"/>
<protein>
    <submittedName>
        <fullName evidence="1">Uncharacterized protein</fullName>
    </submittedName>
</protein>
<dbReference type="Proteomes" id="UP000004848">
    <property type="component" value="Unassembled WGS sequence"/>
</dbReference>
<reference evidence="1 2" key="1">
    <citation type="submission" date="2006-05" db="EMBL/GenBank/DDBJ databases">
        <authorList>
            <person name="King G."/>
            <person name="Ferriera S."/>
            <person name="Johnson J."/>
            <person name="Kravitz S."/>
            <person name="Beeson K."/>
            <person name="Sutton G."/>
            <person name="Rogers Y.-H."/>
            <person name="Friedman R."/>
            <person name="Frazier M."/>
            <person name="Venter J.C."/>
        </authorList>
    </citation>
    <scope>NUCLEOTIDE SEQUENCE [LARGE SCALE GENOMIC DNA]</scope>
    <source>
        <strain evidence="2">ATCC 25650 / DSM 13394 / JCM 20685 / NBRC 16684 / NCIMB 2208 / IAM 12614 / B1</strain>
    </source>
</reference>
<comment type="caution">
    <text evidence="1">The sequence shown here is derived from an EMBL/GenBank/DDBJ whole genome shotgun (WGS) entry which is preliminary data.</text>
</comment>
<evidence type="ECO:0000313" key="2">
    <source>
        <dbReference type="Proteomes" id="UP000004848"/>
    </source>
</evidence>
<organism evidence="1 2">
    <name type="scientific">Roseibium aggregatum (strain ATCC 25650 / DSM 13394 / JCM 20685 / NBRC 16684 / NCIMB 2208 / IAM 12614 / B1)</name>
    <name type="common">Stappia aggregata</name>
    <dbReference type="NCBI Taxonomy" id="384765"/>
    <lineage>
        <taxon>Bacteria</taxon>
        <taxon>Pseudomonadati</taxon>
        <taxon>Pseudomonadota</taxon>
        <taxon>Alphaproteobacteria</taxon>
        <taxon>Hyphomicrobiales</taxon>
        <taxon>Stappiaceae</taxon>
        <taxon>Roseibium</taxon>
    </lineage>
</organism>
<dbReference type="AlphaFoldDB" id="A0P0Q7"/>
<evidence type="ECO:0000313" key="1">
    <source>
        <dbReference type="EMBL" id="EAV41371.1"/>
    </source>
</evidence>
<dbReference type="GeneID" id="68849077"/>
<proteinExistence type="predicted"/>
<gene>
    <name evidence="1" type="ORF">SIAM614_01234</name>
</gene>
<dbReference type="RefSeq" id="WP_006938623.1">
    <property type="nucleotide sequence ID" value="NZ_AAUW01000021.1"/>
</dbReference>
<accession>A0P0Q7</accession>
<dbReference type="EMBL" id="AAUW01000021">
    <property type="protein sequence ID" value="EAV41371.1"/>
    <property type="molecule type" value="Genomic_DNA"/>
</dbReference>
<name>A0P0Q7_ROSAI</name>